<dbReference type="GO" id="GO:0016811">
    <property type="term" value="F:hydrolase activity, acting on carbon-nitrogen (but not peptide) bonds, in linear amides"/>
    <property type="evidence" value="ECO:0007669"/>
    <property type="project" value="InterPro"/>
</dbReference>
<evidence type="ECO:0000256" key="3">
    <source>
        <dbReference type="ARBA" id="ARBA00022801"/>
    </source>
</evidence>
<evidence type="ECO:0000256" key="5">
    <source>
        <dbReference type="ARBA" id="ARBA00023136"/>
    </source>
</evidence>
<feature type="binding site" evidence="7">
    <location>
        <position position="74"/>
    </location>
    <ligand>
        <name>Zn(2+)</name>
        <dbReference type="ChEBI" id="CHEBI:29105"/>
        <note>catalytic</note>
    </ligand>
</feature>
<keyword evidence="2 8" id="KW-0812">Transmembrane</keyword>
<feature type="transmembrane region" description="Helical" evidence="8">
    <location>
        <begin position="25"/>
        <end position="42"/>
    </location>
</feature>
<feature type="transmembrane region" description="Helical" evidence="8">
    <location>
        <begin position="137"/>
        <end position="154"/>
    </location>
</feature>
<keyword evidence="7" id="KW-0862">Zinc</keyword>
<organism evidence="9 10">
    <name type="scientific">Aureimonas pseudogalii</name>
    <dbReference type="NCBI Taxonomy" id="1744844"/>
    <lineage>
        <taxon>Bacteria</taxon>
        <taxon>Pseudomonadati</taxon>
        <taxon>Pseudomonadota</taxon>
        <taxon>Alphaproteobacteria</taxon>
        <taxon>Hyphomicrobiales</taxon>
        <taxon>Aurantimonadaceae</taxon>
        <taxon>Aureimonas</taxon>
    </lineage>
</organism>
<evidence type="ECO:0000256" key="1">
    <source>
        <dbReference type="ARBA" id="ARBA00004141"/>
    </source>
</evidence>
<comment type="cofactor">
    <cofactor evidence="7">
        <name>Zn(2+)</name>
        <dbReference type="ChEBI" id="CHEBI:29105"/>
    </cofactor>
</comment>
<dbReference type="InterPro" id="IPR008901">
    <property type="entry name" value="ACER"/>
</dbReference>
<keyword evidence="6" id="KW-0479">Metal-binding</keyword>
<feature type="transmembrane region" description="Helical" evidence="8">
    <location>
        <begin position="161"/>
        <end position="181"/>
    </location>
</feature>
<dbReference type="RefSeq" id="WP_183199246.1">
    <property type="nucleotide sequence ID" value="NZ_JACIEK010000002.1"/>
</dbReference>
<evidence type="ECO:0000256" key="6">
    <source>
        <dbReference type="PIRSR" id="PIRSR608901-1"/>
    </source>
</evidence>
<keyword evidence="10" id="KW-1185">Reference proteome</keyword>
<dbReference type="AlphaFoldDB" id="A0A7W6ECW3"/>
<evidence type="ECO:0008006" key="11">
    <source>
        <dbReference type="Google" id="ProtNLM"/>
    </source>
</evidence>
<proteinExistence type="predicted"/>
<accession>A0A7W6ECW3</accession>
<evidence type="ECO:0000313" key="10">
    <source>
        <dbReference type="Proteomes" id="UP000542776"/>
    </source>
</evidence>
<keyword evidence="6" id="KW-0106">Calcium</keyword>
<dbReference type="GO" id="GO:0006672">
    <property type="term" value="P:ceramide metabolic process"/>
    <property type="evidence" value="ECO:0007669"/>
    <property type="project" value="InterPro"/>
</dbReference>
<protein>
    <recommendedName>
        <fullName evidence="11">Ceramidase</fullName>
    </recommendedName>
</protein>
<evidence type="ECO:0000256" key="7">
    <source>
        <dbReference type="PIRSR" id="PIRSR608901-2"/>
    </source>
</evidence>
<evidence type="ECO:0000256" key="2">
    <source>
        <dbReference type="ARBA" id="ARBA00022692"/>
    </source>
</evidence>
<keyword evidence="5 8" id="KW-0472">Membrane</keyword>
<keyword evidence="3" id="KW-0378">Hydrolase</keyword>
<reference evidence="9 10" key="1">
    <citation type="submission" date="2020-08" db="EMBL/GenBank/DDBJ databases">
        <title>Genomic Encyclopedia of Type Strains, Phase IV (KMG-IV): sequencing the most valuable type-strain genomes for metagenomic binning, comparative biology and taxonomic classification.</title>
        <authorList>
            <person name="Goeker M."/>
        </authorList>
    </citation>
    <scope>NUCLEOTIDE SEQUENCE [LARGE SCALE GENOMIC DNA]</scope>
    <source>
        <strain evidence="9 10">DSM 102238</strain>
    </source>
</reference>
<dbReference type="EMBL" id="JACIEK010000002">
    <property type="protein sequence ID" value="MBB3997706.1"/>
    <property type="molecule type" value="Genomic_DNA"/>
</dbReference>
<dbReference type="Pfam" id="PF05875">
    <property type="entry name" value="Ceramidase"/>
    <property type="match status" value="1"/>
</dbReference>
<dbReference type="Proteomes" id="UP000542776">
    <property type="component" value="Unassembled WGS sequence"/>
</dbReference>
<feature type="transmembrane region" description="Helical" evidence="8">
    <location>
        <begin position="79"/>
        <end position="99"/>
    </location>
</feature>
<gene>
    <name evidence="9" type="ORF">GGR04_001542</name>
</gene>
<keyword evidence="4 8" id="KW-1133">Transmembrane helix</keyword>
<dbReference type="GO" id="GO:0016020">
    <property type="term" value="C:membrane"/>
    <property type="evidence" value="ECO:0007669"/>
    <property type="project" value="UniProtKB-SubCell"/>
</dbReference>
<name>A0A7W6ECW3_9HYPH</name>
<evidence type="ECO:0000256" key="8">
    <source>
        <dbReference type="SAM" id="Phobius"/>
    </source>
</evidence>
<comment type="subcellular location">
    <subcellularLocation>
        <location evidence="1">Membrane</location>
        <topology evidence="1">Multi-pass membrane protein</topology>
    </subcellularLocation>
</comment>
<feature type="transmembrane region" description="Helical" evidence="8">
    <location>
        <begin position="111"/>
        <end position="131"/>
    </location>
</feature>
<evidence type="ECO:0000313" key="9">
    <source>
        <dbReference type="EMBL" id="MBB3997706.1"/>
    </source>
</evidence>
<feature type="transmembrane region" description="Helical" evidence="8">
    <location>
        <begin position="193"/>
        <end position="213"/>
    </location>
</feature>
<evidence type="ECO:0000256" key="4">
    <source>
        <dbReference type="ARBA" id="ARBA00022989"/>
    </source>
</evidence>
<feature type="transmembrane region" description="Helical" evidence="8">
    <location>
        <begin position="54"/>
        <end position="73"/>
    </location>
</feature>
<comment type="caution">
    <text evidence="9">The sequence shown here is derived from an EMBL/GenBank/DDBJ whole genome shotgun (WGS) entry which is preliminary data.</text>
</comment>
<feature type="binding site" evidence="6">
    <location>
        <position position="21"/>
    </location>
    <ligand>
        <name>Ca(2+)</name>
        <dbReference type="ChEBI" id="CHEBI:29108"/>
    </ligand>
</feature>
<sequence>MDWFGPIDAYCERTSAAVWAEPVNAFSNLAFLLAALWAWRRWRKLEPGERGGDRVVPALIGLVAVIGVGSTLFHTLANGWSMLADVVPITLFIAAYFALALRRLVGLRRWASAGGTIAFLVAAQGVEPLAAPLVGSSAAYVPALAALFGIGGWLGHRGHPAARLVLAAGGVFALSLTARTLDGPLCAALPLGLHFLWHGLNALVLALLLAAAMPAPSKR</sequence>